<proteinExistence type="predicted"/>
<feature type="region of interest" description="Disordered" evidence="1">
    <location>
        <begin position="245"/>
        <end position="264"/>
    </location>
</feature>
<dbReference type="EMBL" id="MHLO01000028">
    <property type="protein sequence ID" value="OGZ11854.1"/>
    <property type="molecule type" value="Genomic_DNA"/>
</dbReference>
<evidence type="ECO:0000256" key="1">
    <source>
        <dbReference type="SAM" id="MobiDB-lite"/>
    </source>
</evidence>
<organism evidence="2 3">
    <name type="scientific">Candidatus Lloydbacteria bacterium RIFCSPHIGHO2_02_FULL_54_17</name>
    <dbReference type="NCBI Taxonomy" id="1798664"/>
    <lineage>
        <taxon>Bacteria</taxon>
        <taxon>Candidatus Lloydiibacteriota</taxon>
    </lineage>
</organism>
<comment type="caution">
    <text evidence="2">The sequence shown here is derived from an EMBL/GenBank/DDBJ whole genome shotgun (WGS) entry which is preliminary data.</text>
</comment>
<dbReference type="AlphaFoldDB" id="A0A1G2DDY9"/>
<accession>A0A1G2DDY9</accession>
<gene>
    <name evidence="2" type="ORF">A3C93_00430</name>
</gene>
<evidence type="ECO:0000313" key="2">
    <source>
        <dbReference type="EMBL" id="OGZ11854.1"/>
    </source>
</evidence>
<evidence type="ECO:0000313" key="3">
    <source>
        <dbReference type="Proteomes" id="UP000178636"/>
    </source>
</evidence>
<name>A0A1G2DDY9_9BACT</name>
<reference evidence="2 3" key="1">
    <citation type="journal article" date="2016" name="Nat. Commun.">
        <title>Thousands of microbial genomes shed light on interconnected biogeochemical processes in an aquifer system.</title>
        <authorList>
            <person name="Anantharaman K."/>
            <person name="Brown C.T."/>
            <person name="Hug L.A."/>
            <person name="Sharon I."/>
            <person name="Castelle C.J."/>
            <person name="Probst A.J."/>
            <person name="Thomas B.C."/>
            <person name="Singh A."/>
            <person name="Wilkins M.J."/>
            <person name="Karaoz U."/>
            <person name="Brodie E.L."/>
            <person name="Williams K.H."/>
            <person name="Hubbard S.S."/>
            <person name="Banfield J.F."/>
        </authorList>
    </citation>
    <scope>NUCLEOTIDE SEQUENCE [LARGE SCALE GENOMIC DNA]</scope>
</reference>
<sequence length="264" mass="30175">MGTKPATTYYRPALRVFATFHRNERRPPEALREDLEKIIGDTAQEYPWRTDYYLENKNGVFKFERFNSNVSAEFRWIIRDKRSDWNSPNDIEFKLSLSGAIKGSQILSIIRHGEMLGRIISARYSTLRSLIVHACFEAPAYEISQRSPEPGDIVERSSSPGKYFYFDSLDADCRTLVRRMCHVTCIENIGKISDRITTPWADNIFTSVDHLPQLTTEESSRLVYGMNIGPREPLIAKWRPGYEGLNAPTTDTQGSDIPMSPPAS</sequence>
<dbReference type="Proteomes" id="UP000178636">
    <property type="component" value="Unassembled WGS sequence"/>
</dbReference>
<protein>
    <submittedName>
        <fullName evidence="2">Uncharacterized protein</fullName>
    </submittedName>
</protein>